<keyword evidence="10 16" id="KW-0720">Serine protease</keyword>
<dbReference type="PROSITE" id="PS51695">
    <property type="entry name" value="SEDOLISIN"/>
    <property type="match status" value="1"/>
</dbReference>
<evidence type="ECO:0000259" key="18">
    <source>
        <dbReference type="PROSITE" id="PS51695"/>
    </source>
</evidence>
<dbReference type="EMBL" id="FJOG01000068">
    <property type="protein sequence ID" value="CZR69264.1"/>
    <property type="molecule type" value="Genomic_DNA"/>
</dbReference>
<keyword evidence="9 16" id="KW-0378">Hydrolase</keyword>
<dbReference type="CDD" id="cd11377">
    <property type="entry name" value="Pro-peptidase_S53"/>
    <property type="match status" value="1"/>
</dbReference>
<evidence type="ECO:0000256" key="14">
    <source>
        <dbReference type="ARBA" id="ARBA00023145"/>
    </source>
</evidence>
<evidence type="ECO:0000256" key="4">
    <source>
        <dbReference type="ARBA" id="ARBA00012462"/>
    </source>
</evidence>
<keyword evidence="5" id="KW-0964">Secreted</keyword>
<keyword evidence="20" id="KW-1185">Reference proteome</keyword>
<evidence type="ECO:0000256" key="16">
    <source>
        <dbReference type="PROSITE-ProRule" id="PRU01032"/>
    </source>
</evidence>
<comment type="function">
    <text evidence="2">Secreted tripeptidyl-peptidase which degrades proteins at acidic pHs and is involved in virulence.</text>
</comment>
<evidence type="ECO:0000256" key="9">
    <source>
        <dbReference type="ARBA" id="ARBA00022801"/>
    </source>
</evidence>
<evidence type="ECO:0000313" key="19">
    <source>
        <dbReference type="EMBL" id="CZR69264.1"/>
    </source>
</evidence>
<dbReference type="EC" id="3.4.14.10" evidence="4"/>
<organism evidence="19 20">
    <name type="scientific">Phialocephala subalpina</name>
    <dbReference type="NCBI Taxonomy" id="576137"/>
    <lineage>
        <taxon>Eukaryota</taxon>
        <taxon>Fungi</taxon>
        <taxon>Dikarya</taxon>
        <taxon>Ascomycota</taxon>
        <taxon>Pezizomycotina</taxon>
        <taxon>Leotiomycetes</taxon>
        <taxon>Helotiales</taxon>
        <taxon>Mollisiaceae</taxon>
        <taxon>Phialocephala</taxon>
        <taxon>Phialocephala fortinii species complex</taxon>
    </lineage>
</organism>
<keyword evidence="12" id="KW-0560">Oxidoreductase</keyword>
<dbReference type="AlphaFoldDB" id="A0A1L7XW53"/>
<dbReference type="InterPro" id="IPR050819">
    <property type="entry name" value="Tripeptidyl-peptidase_I"/>
</dbReference>
<dbReference type="PANTHER" id="PTHR14218:SF19">
    <property type="entry name" value="SERINE PROTEASE AORO, PUTATIVE (AFU_ORTHOLOGUE AFUA_6G10250)-RELATED"/>
    <property type="match status" value="1"/>
</dbReference>
<dbReference type="PANTHER" id="PTHR14218">
    <property type="entry name" value="PROTEASE S8 TRIPEPTIDYL PEPTIDASE I CLN2"/>
    <property type="match status" value="1"/>
</dbReference>
<keyword evidence="11 16" id="KW-0106">Calcium</keyword>
<feature type="binding site" evidence="16">
    <location>
        <position position="619"/>
    </location>
    <ligand>
        <name>Ca(2+)</name>
        <dbReference type="ChEBI" id="CHEBI:29108"/>
    </ligand>
</feature>
<evidence type="ECO:0000256" key="1">
    <source>
        <dbReference type="ARBA" id="ARBA00001910"/>
    </source>
</evidence>
<dbReference type="GO" id="GO:0006508">
    <property type="term" value="P:proteolysis"/>
    <property type="evidence" value="ECO:0007669"/>
    <property type="project" value="UniProtKB-KW"/>
</dbReference>
<evidence type="ECO:0000313" key="20">
    <source>
        <dbReference type="Proteomes" id="UP000184330"/>
    </source>
</evidence>
<evidence type="ECO:0000256" key="8">
    <source>
        <dbReference type="ARBA" id="ARBA00022729"/>
    </source>
</evidence>
<dbReference type="SUPFAM" id="SSF52743">
    <property type="entry name" value="Subtilisin-like"/>
    <property type="match status" value="1"/>
</dbReference>
<evidence type="ECO:0000256" key="15">
    <source>
        <dbReference type="ARBA" id="ARBA00023180"/>
    </source>
</evidence>
<dbReference type="InterPro" id="IPR015366">
    <property type="entry name" value="S53_propep"/>
</dbReference>
<feature type="active site" description="Charge relay system" evidence="16">
    <location>
        <position position="303"/>
    </location>
</feature>
<name>A0A1L7XW53_9HELO</name>
<reference evidence="19 20" key="1">
    <citation type="submission" date="2016-03" db="EMBL/GenBank/DDBJ databases">
        <authorList>
            <person name="Ploux O."/>
        </authorList>
    </citation>
    <scope>NUCLEOTIDE SEQUENCE [LARGE SCALE GENOMIC DNA]</scope>
    <source>
        <strain evidence="19 20">UAMH 11012</strain>
    </source>
</reference>
<dbReference type="GO" id="GO:0008240">
    <property type="term" value="F:tripeptidyl-peptidase activity"/>
    <property type="evidence" value="ECO:0007669"/>
    <property type="project" value="UniProtKB-EC"/>
</dbReference>
<comment type="catalytic activity">
    <reaction evidence="1">
        <text>Release of an N-terminal tripeptide from a polypeptide.</text>
        <dbReference type="EC" id="3.4.14.10"/>
    </reaction>
</comment>
<dbReference type="CDD" id="cd04056">
    <property type="entry name" value="Peptidases_S53"/>
    <property type="match status" value="1"/>
</dbReference>
<protein>
    <recommendedName>
        <fullName evidence="4">tripeptidyl-peptidase II</fullName>
        <ecNumber evidence="4">3.4.14.10</ecNumber>
    </recommendedName>
</protein>
<dbReference type="Pfam" id="PF09286">
    <property type="entry name" value="Pro-kuma_activ"/>
    <property type="match status" value="1"/>
</dbReference>
<dbReference type="Proteomes" id="UP000184330">
    <property type="component" value="Unassembled WGS sequence"/>
</dbReference>
<feature type="active site" description="Charge relay system" evidence="16">
    <location>
        <position position="559"/>
    </location>
</feature>
<feature type="binding site" evidence="16">
    <location>
        <position position="621"/>
    </location>
    <ligand>
        <name>Ca(2+)</name>
        <dbReference type="ChEBI" id="CHEBI:29108"/>
    </ligand>
</feature>
<keyword evidence="15" id="KW-0325">Glycoprotein</keyword>
<feature type="domain" description="Peptidase S53" evidence="18">
    <location>
        <begin position="227"/>
        <end position="641"/>
    </location>
</feature>
<dbReference type="GO" id="GO:0004252">
    <property type="term" value="F:serine-type endopeptidase activity"/>
    <property type="evidence" value="ECO:0007669"/>
    <property type="project" value="UniProtKB-UniRule"/>
</dbReference>
<dbReference type="SMART" id="SM00944">
    <property type="entry name" value="Pro-kuma_activ"/>
    <property type="match status" value="1"/>
</dbReference>
<comment type="subcellular location">
    <subcellularLocation>
        <location evidence="3">Secreted</location>
        <location evidence="3">Extracellular space</location>
    </subcellularLocation>
</comment>
<dbReference type="OrthoDB" id="409122at2759"/>
<comment type="cofactor">
    <cofactor evidence="16">
        <name>Ca(2+)</name>
        <dbReference type="ChEBI" id="CHEBI:29108"/>
    </cofactor>
    <text evidence="16">Binds 1 Ca(2+) ion per subunit.</text>
</comment>
<dbReference type="PROSITE" id="PS00070">
    <property type="entry name" value="ALDEHYDE_DEHYDR_CYS"/>
    <property type="match status" value="1"/>
</dbReference>
<feature type="active site" description="Charge relay system" evidence="16">
    <location>
        <position position="307"/>
    </location>
</feature>
<evidence type="ECO:0000256" key="17">
    <source>
        <dbReference type="SAM" id="SignalP"/>
    </source>
</evidence>
<keyword evidence="6 16" id="KW-0645">Protease</keyword>
<dbReference type="FunFam" id="3.40.50.200:FF:000015">
    <property type="entry name" value="Tripeptidyl peptidase A"/>
    <property type="match status" value="1"/>
</dbReference>
<gene>
    <name evidence="19" type="ORF">PAC_19164</name>
</gene>
<keyword evidence="14" id="KW-0865">Zymogen</keyword>
<keyword evidence="7 16" id="KW-0479">Metal-binding</keyword>
<keyword evidence="13" id="KW-0843">Virulence</keyword>
<dbReference type="Gene3D" id="3.40.50.200">
    <property type="entry name" value="Peptidase S8/S53 domain"/>
    <property type="match status" value="1"/>
</dbReference>
<evidence type="ECO:0000256" key="7">
    <source>
        <dbReference type="ARBA" id="ARBA00022723"/>
    </source>
</evidence>
<dbReference type="InterPro" id="IPR016160">
    <property type="entry name" value="Ald_DH_CS_CYS"/>
</dbReference>
<evidence type="ECO:0000256" key="3">
    <source>
        <dbReference type="ARBA" id="ARBA00004239"/>
    </source>
</evidence>
<evidence type="ECO:0000256" key="13">
    <source>
        <dbReference type="ARBA" id="ARBA00023026"/>
    </source>
</evidence>
<sequence length="642" mass="68783">MKFFSTLAILGLAASSFAAPAPPNHVVHEKREHQLEKWSKRNVKLNRDALIPMSIGLTQRNLDQGYEFLMDVSHPESKNYGKHWSMEKIKETFKPSDAAIEAVKSWLIESGIEKERHQMSNSLAWIRFNVTVEEAESLLKTDYHIYTNTENGKQHLACEDYSVPAHIQEHIDFITPTIHFDATVKKEKKRRSLDTRELKVKPVPGAVSPDAVPQPQVTFNLANCYEYITPDCLRALYNFTNGTLAQSSYGIVEYTPQAYLQTDLNLFYSNLQRQIASGTGPTVDLIDGATVQTTTQSFDDNGESDLDLQYAIALVYPQKVTLYQTGDAVEGASFNNLLDALDASYCTSGGGDDATYDAIYPDTASGGYKGAANCGTITPASVISTSYGYNEADLPAAYEVRQCNEYMKLGLAGVSVLYSSGDYGVAGNSGQCCTAAKCAGGTYNSGSSGTFNPSFPGTCPYVTSVGATQVKPNGLVTATNPEEACETVIYSGGGFSNVFAIPSYQASAVATYFTSHKPTYTATQYNNSQTVRGYPDVSANGANYVVAVDGALSLVYGTSASSPVFGAIVTLINEQRVAAGKSAVGFLNPTLYANPGAFTDIITGGNQGCGTSGFTAVAGWDPVTGLGTPNYPALLSVFLALA</sequence>
<feature type="chain" id="PRO_5012589278" description="tripeptidyl-peptidase II" evidence="17">
    <location>
        <begin position="19"/>
        <end position="642"/>
    </location>
</feature>
<feature type="binding site" evidence="16">
    <location>
        <position position="601"/>
    </location>
    <ligand>
        <name>Ca(2+)</name>
        <dbReference type="ChEBI" id="CHEBI:29108"/>
    </ligand>
</feature>
<evidence type="ECO:0000256" key="10">
    <source>
        <dbReference type="ARBA" id="ARBA00022825"/>
    </source>
</evidence>
<proteinExistence type="predicted"/>
<evidence type="ECO:0000256" key="2">
    <source>
        <dbReference type="ARBA" id="ARBA00002451"/>
    </source>
</evidence>
<dbReference type="GO" id="GO:0005576">
    <property type="term" value="C:extracellular region"/>
    <property type="evidence" value="ECO:0007669"/>
    <property type="project" value="UniProtKB-SubCell"/>
</dbReference>
<dbReference type="GO" id="GO:0046872">
    <property type="term" value="F:metal ion binding"/>
    <property type="evidence" value="ECO:0007669"/>
    <property type="project" value="UniProtKB-UniRule"/>
</dbReference>
<feature type="signal peptide" evidence="17">
    <location>
        <begin position="1"/>
        <end position="18"/>
    </location>
</feature>
<evidence type="ECO:0000256" key="5">
    <source>
        <dbReference type="ARBA" id="ARBA00022525"/>
    </source>
</evidence>
<keyword evidence="8 17" id="KW-0732">Signal</keyword>
<evidence type="ECO:0000256" key="6">
    <source>
        <dbReference type="ARBA" id="ARBA00022670"/>
    </source>
</evidence>
<feature type="binding site" evidence="16">
    <location>
        <position position="600"/>
    </location>
    <ligand>
        <name>Ca(2+)</name>
        <dbReference type="ChEBI" id="CHEBI:29108"/>
    </ligand>
</feature>
<dbReference type="GO" id="GO:0016491">
    <property type="term" value="F:oxidoreductase activity"/>
    <property type="evidence" value="ECO:0007669"/>
    <property type="project" value="UniProtKB-KW"/>
</dbReference>
<evidence type="ECO:0000256" key="11">
    <source>
        <dbReference type="ARBA" id="ARBA00022837"/>
    </source>
</evidence>
<dbReference type="SUPFAM" id="SSF54897">
    <property type="entry name" value="Protease propeptides/inhibitors"/>
    <property type="match status" value="1"/>
</dbReference>
<evidence type="ECO:0000256" key="12">
    <source>
        <dbReference type="ARBA" id="ARBA00023002"/>
    </source>
</evidence>
<dbReference type="InterPro" id="IPR030400">
    <property type="entry name" value="Sedolisin_dom"/>
</dbReference>
<accession>A0A1L7XW53</accession>
<dbReference type="InterPro" id="IPR036852">
    <property type="entry name" value="Peptidase_S8/S53_dom_sf"/>
</dbReference>